<evidence type="ECO:0000313" key="12">
    <source>
        <dbReference type="WBParaSite" id="TREG1_105970.1"/>
    </source>
</evidence>
<dbReference type="Proteomes" id="UP000050795">
    <property type="component" value="Unassembled WGS sequence"/>
</dbReference>
<evidence type="ECO:0000256" key="8">
    <source>
        <dbReference type="ARBA" id="ARBA00046235"/>
    </source>
</evidence>
<dbReference type="GO" id="GO:0030496">
    <property type="term" value="C:midbody"/>
    <property type="evidence" value="ECO:0007669"/>
    <property type="project" value="UniProtKB-SubCell"/>
</dbReference>
<evidence type="ECO:0000256" key="1">
    <source>
        <dbReference type="ARBA" id="ARBA00004114"/>
    </source>
</evidence>
<evidence type="ECO:0000256" key="3">
    <source>
        <dbReference type="ARBA" id="ARBA00004647"/>
    </source>
</evidence>
<evidence type="ECO:0000259" key="10">
    <source>
        <dbReference type="Pfam" id="PF15007"/>
    </source>
</evidence>
<dbReference type="GO" id="GO:0000922">
    <property type="term" value="C:spindle pole"/>
    <property type="evidence" value="ECO:0007669"/>
    <property type="project" value="UniProtKB-SubCell"/>
</dbReference>
<evidence type="ECO:0000313" key="11">
    <source>
        <dbReference type="Proteomes" id="UP000050795"/>
    </source>
</evidence>
<dbReference type="AlphaFoldDB" id="A0AA85IS77"/>
<organism evidence="11 12">
    <name type="scientific">Trichobilharzia regenti</name>
    <name type="common">Nasal bird schistosome</name>
    <dbReference type="NCBI Taxonomy" id="157069"/>
    <lineage>
        <taxon>Eukaryota</taxon>
        <taxon>Metazoa</taxon>
        <taxon>Spiralia</taxon>
        <taxon>Lophotrochozoa</taxon>
        <taxon>Platyhelminthes</taxon>
        <taxon>Trematoda</taxon>
        <taxon>Digenea</taxon>
        <taxon>Strigeidida</taxon>
        <taxon>Schistosomatoidea</taxon>
        <taxon>Schistosomatidae</taxon>
        <taxon>Trichobilharzia</taxon>
    </lineage>
</organism>
<keyword evidence="6" id="KW-0175">Coiled coil</keyword>
<evidence type="ECO:0000256" key="7">
    <source>
        <dbReference type="ARBA" id="ARBA00023212"/>
    </source>
</evidence>
<dbReference type="PANTHER" id="PTHR31477">
    <property type="entry name" value="CENTROSOMAL PROTEIN OF 44 KDA"/>
    <property type="match status" value="1"/>
</dbReference>
<sequence>MPNLKGSIENLRRQLRALRFNYEVNFQGMILGQSSAFVEFYRHLLCDYNTHLTSHLVERGFGVLGTSDNKFMEVFYRILRDVISYRSPITIAQFFMNNFAERKIEMATTVALLIGSLIKRSFTTTTTSSTSNRGKTSSLQTNHRLLSSSSKSNYQSTVTTTFNTPQIPLILPTTIYNRSVVEKNVDITPILSTNHIIHSNDSKDYTIYGDLPNHENEQAKENGEKSALSEFFPQESINRYDLMNRPNVKITSLSKTGSSYGDTNTRDECDHQLPTSTLKSMNDQCQHSYHQNQHQPHLSISENNNLYTTNKCAKLSNHKCTQPSATTTVPGVPVGARSRSISNNRTNHTSAFPSTKLSFNNNDLLHHSKQFIKKDYTHGLSSAATSTGATITPTSTLLPKHPNSQSINHYNPSNESSTYINPESIHNIINSLDQLSDKVDCMLERMNKLEDKLTNVDIDCNTYNRSKTYDDSGAGGRPTYDINRRNLNLGDLHSSDNIVECDSVFPNRKGEQKNPLPIINIPNSLSATPVTSILENTLNEAQWTSTIGRATTVSLMTTTTATKTTARTSNTSYMRPICPERYLYNDTNNELSESSCSKPKYSFELTQANVQDISSSCCNPAVSCKNIAEKEQHRISQPSPIQNPSCISSSNNHQPIRIAPTTFNPLHESYNFNKNCCKMHNRPEASESMHIMKYNDSLRTVNQSSKLPVMSTSLMNLDTKSDVTVCCPTSISRNTINLLHGGNYTHRSSPTDCSVNCETADPMDCNQVKVTPSISFSVLTNKLDRTKIANTEKAQKSYLAQVERITNMLAETQTLLQERPSKLNELINGNNNHSNTTTNNNNNVAKNNNSAVILKA</sequence>
<comment type="function">
    <text evidence="8">Centriole-enriched microtubule-binding protein involved in centriole biogenesis. In collaboration with CEP295 and POC1B, is required for the centriole-to-centrosome conversion by ensuring the formation of bona fide centriole wall. Functions as a linker component that maintains centrosome cohesion. Associates with CROCC and regulates its stability and localization to the centrosome.</text>
</comment>
<protein>
    <recommendedName>
        <fullName evidence="4">Centrosomal protein of 44 kDa</fullName>
    </recommendedName>
</protein>
<evidence type="ECO:0000256" key="4">
    <source>
        <dbReference type="ARBA" id="ARBA00014053"/>
    </source>
</evidence>
<dbReference type="InterPro" id="IPR033603">
    <property type="entry name" value="CEP44"/>
</dbReference>
<feature type="region of interest" description="Disordered" evidence="9">
    <location>
        <begin position="321"/>
        <end position="354"/>
    </location>
</feature>
<evidence type="ECO:0000256" key="5">
    <source>
        <dbReference type="ARBA" id="ARBA00022490"/>
    </source>
</evidence>
<feature type="compositionally biased region" description="Low complexity" evidence="9">
    <location>
        <begin position="828"/>
        <end position="849"/>
    </location>
</feature>
<dbReference type="Pfam" id="PF15007">
    <property type="entry name" value="CEP44"/>
    <property type="match status" value="1"/>
</dbReference>
<keyword evidence="11" id="KW-1185">Reference proteome</keyword>
<name>A0AA85IS77_TRIRE</name>
<feature type="region of interest" description="Disordered" evidence="9">
    <location>
        <begin position="125"/>
        <end position="152"/>
    </location>
</feature>
<keyword evidence="7" id="KW-0206">Cytoskeleton</keyword>
<dbReference type="WBParaSite" id="TREG1_105970.1">
    <property type="protein sequence ID" value="TREG1_105970.1"/>
    <property type="gene ID" value="TREG1_105970"/>
</dbReference>
<reference evidence="12" key="2">
    <citation type="submission" date="2023-11" db="UniProtKB">
        <authorList>
            <consortium name="WormBaseParasite"/>
        </authorList>
    </citation>
    <scope>IDENTIFICATION</scope>
</reference>
<feature type="domain" description="Centrosomal CEP44" evidence="10">
    <location>
        <begin position="4"/>
        <end position="112"/>
    </location>
</feature>
<evidence type="ECO:0000256" key="6">
    <source>
        <dbReference type="ARBA" id="ARBA00023054"/>
    </source>
</evidence>
<comment type="subcellular location">
    <subcellularLocation>
        <location evidence="1">Cytoplasm</location>
        <location evidence="1">Cytoskeleton</location>
        <location evidence="1">Microtubule organizing center</location>
        <location evidence="1">Centrosome</location>
        <location evidence="1">Centriole</location>
    </subcellularLocation>
    <subcellularLocation>
        <location evidence="3">Cytoplasm</location>
        <location evidence="3">Cytoskeleton</location>
        <location evidence="3">Spindle pole</location>
    </subcellularLocation>
    <subcellularLocation>
        <location evidence="2">Midbody</location>
    </subcellularLocation>
</comment>
<feature type="compositionally biased region" description="Low complexity" evidence="9">
    <location>
        <begin position="125"/>
        <end position="138"/>
    </location>
</feature>
<dbReference type="InterPro" id="IPR029157">
    <property type="entry name" value="CEP44_CC"/>
</dbReference>
<dbReference type="GO" id="GO:0005814">
    <property type="term" value="C:centriole"/>
    <property type="evidence" value="ECO:0007669"/>
    <property type="project" value="UniProtKB-SubCell"/>
</dbReference>
<feature type="region of interest" description="Disordered" evidence="9">
    <location>
        <begin position="826"/>
        <end position="856"/>
    </location>
</feature>
<keyword evidence="5" id="KW-0963">Cytoplasm</keyword>
<evidence type="ECO:0000256" key="2">
    <source>
        <dbReference type="ARBA" id="ARBA00004214"/>
    </source>
</evidence>
<dbReference type="PANTHER" id="PTHR31477:SF1">
    <property type="entry name" value="CENTROSOMAL PROTEIN OF 44 KDA"/>
    <property type="match status" value="1"/>
</dbReference>
<accession>A0AA85IS77</accession>
<feature type="compositionally biased region" description="Polar residues" evidence="9">
    <location>
        <begin position="339"/>
        <end position="354"/>
    </location>
</feature>
<proteinExistence type="predicted"/>
<reference evidence="11" key="1">
    <citation type="submission" date="2022-06" db="EMBL/GenBank/DDBJ databases">
        <authorList>
            <person name="Berger JAMES D."/>
            <person name="Berger JAMES D."/>
        </authorList>
    </citation>
    <scope>NUCLEOTIDE SEQUENCE [LARGE SCALE GENOMIC DNA]</scope>
</reference>
<evidence type="ECO:0000256" key="9">
    <source>
        <dbReference type="SAM" id="MobiDB-lite"/>
    </source>
</evidence>